<evidence type="ECO:0000313" key="4">
    <source>
        <dbReference type="Proteomes" id="UP001516400"/>
    </source>
</evidence>
<keyword evidence="1" id="KW-0677">Repeat</keyword>
<dbReference type="Pfam" id="PF25782">
    <property type="entry name" value="TPR_CAND1"/>
    <property type="match status" value="1"/>
</dbReference>
<name>A0ABD2NIZ5_9CUCU</name>
<dbReference type="AlphaFoldDB" id="A0ABD2NIZ5"/>
<dbReference type="InterPro" id="IPR016024">
    <property type="entry name" value="ARM-type_fold"/>
</dbReference>
<dbReference type="InterPro" id="IPR011989">
    <property type="entry name" value="ARM-like"/>
</dbReference>
<evidence type="ECO:0000256" key="2">
    <source>
        <dbReference type="ARBA" id="ARBA00022786"/>
    </source>
</evidence>
<keyword evidence="4" id="KW-1185">Reference proteome</keyword>
<dbReference type="EMBL" id="JABFTP020000124">
    <property type="protein sequence ID" value="KAL3278589.1"/>
    <property type="molecule type" value="Genomic_DNA"/>
</dbReference>
<sequence length="99" mass="11416">MRPLNTKFNFDYRPYVSEIYQSTLTKLKAADIDKEIKEKAIFTMRHIICNFGDELKGDLAVCLPIYVDRLKNEITRLTTVKALMRIAGSPLNIELPILN</sequence>
<dbReference type="InterPro" id="IPR039852">
    <property type="entry name" value="CAND1/CAND2"/>
</dbReference>
<evidence type="ECO:0000313" key="3">
    <source>
        <dbReference type="EMBL" id="KAL3278589.1"/>
    </source>
</evidence>
<dbReference type="SUPFAM" id="SSF48371">
    <property type="entry name" value="ARM repeat"/>
    <property type="match status" value="1"/>
</dbReference>
<dbReference type="Proteomes" id="UP001516400">
    <property type="component" value="Unassembled WGS sequence"/>
</dbReference>
<comment type="caution">
    <text evidence="3">The sequence shown here is derived from an EMBL/GenBank/DDBJ whole genome shotgun (WGS) entry which is preliminary data.</text>
</comment>
<dbReference type="PANTHER" id="PTHR12696">
    <property type="entry name" value="TIP120"/>
    <property type="match status" value="1"/>
</dbReference>
<reference evidence="3 4" key="1">
    <citation type="journal article" date="2021" name="BMC Biol.">
        <title>Horizontally acquired antibacterial genes associated with adaptive radiation of ladybird beetles.</title>
        <authorList>
            <person name="Li H.S."/>
            <person name="Tang X.F."/>
            <person name="Huang Y.H."/>
            <person name="Xu Z.Y."/>
            <person name="Chen M.L."/>
            <person name="Du X.Y."/>
            <person name="Qiu B.Y."/>
            <person name="Chen P.T."/>
            <person name="Zhang W."/>
            <person name="Slipinski A."/>
            <person name="Escalona H.E."/>
            <person name="Waterhouse R.M."/>
            <person name="Zwick A."/>
            <person name="Pang H."/>
        </authorList>
    </citation>
    <scope>NUCLEOTIDE SEQUENCE [LARGE SCALE GENOMIC DNA]</scope>
    <source>
        <strain evidence="3">SYSU2018</strain>
    </source>
</reference>
<evidence type="ECO:0000256" key="1">
    <source>
        <dbReference type="ARBA" id="ARBA00022737"/>
    </source>
</evidence>
<proteinExistence type="predicted"/>
<organism evidence="3 4">
    <name type="scientific">Cryptolaemus montrouzieri</name>
    <dbReference type="NCBI Taxonomy" id="559131"/>
    <lineage>
        <taxon>Eukaryota</taxon>
        <taxon>Metazoa</taxon>
        <taxon>Ecdysozoa</taxon>
        <taxon>Arthropoda</taxon>
        <taxon>Hexapoda</taxon>
        <taxon>Insecta</taxon>
        <taxon>Pterygota</taxon>
        <taxon>Neoptera</taxon>
        <taxon>Endopterygota</taxon>
        <taxon>Coleoptera</taxon>
        <taxon>Polyphaga</taxon>
        <taxon>Cucujiformia</taxon>
        <taxon>Coccinelloidea</taxon>
        <taxon>Coccinellidae</taxon>
        <taxon>Scymninae</taxon>
        <taxon>Scymnini</taxon>
        <taxon>Cryptolaemus</taxon>
    </lineage>
</organism>
<keyword evidence="2" id="KW-0833">Ubl conjugation pathway</keyword>
<gene>
    <name evidence="3" type="ORF">HHI36_016134</name>
</gene>
<accession>A0ABD2NIZ5</accession>
<protein>
    <submittedName>
        <fullName evidence="3">Uncharacterized protein</fullName>
    </submittedName>
</protein>
<dbReference type="Gene3D" id="1.25.10.10">
    <property type="entry name" value="Leucine-rich Repeat Variant"/>
    <property type="match status" value="1"/>
</dbReference>